<dbReference type="Proteomes" id="UP000308917">
    <property type="component" value="Unassembled WGS sequence"/>
</dbReference>
<feature type="domain" description="Transposase IS200-like" evidence="2">
    <location>
        <begin position="9"/>
        <end position="119"/>
    </location>
</feature>
<dbReference type="PANTHER" id="PTHR34322:SF2">
    <property type="entry name" value="TRANSPOSASE IS200-LIKE DOMAIN-CONTAINING PROTEIN"/>
    <property type="match status" value="1"/>
</dbReference>
<dbReference type="Gene3D" id="3.30.70.1290">
    <property type="entry name" value="Transposase IS200-like"/>
    <property type="match status" value="1"/>
</dbReference>
<comment type="caution">
    <text evidence="3">The sequence shown here is derived from an EMBL/GenBank/DDBJ whole genome shotgun (WGS) entry which is preliminary data.</text>
</comment>
<dbReference type="Pfam" id="PF01797">
    <property type="entry name" value="Y1_Tnp"/>
    <property type="match status" value="1"/>
</dbReference>
<evidence type="ECO:0000313" key="3">
    <source>
        <dbReference type="EMBL" id="THT98110.1"/>
    </source>
</evidence>
<keyword evidence="4" id="KW-1185">Reference proteome</keyword>
<feature type="region of interest" description="Disordered" evidence="1">
    <location>
        <begin position="211"/>
        <end position="231"/>
    </location>
</feature>
<organism evidence="3 4">
    <name type="scientific">Lampropedia puyangensis</name>
    <dbReference type="NCBI Taxonomy" id="1330072"/>
    <lineage>
        <taxon>Bacteria</taxon>
        <taxon>Pseudomonadati</taxon>
        <taxon>Pseudomonadota</taxon>
        <taxon>Betaproteobacteria</taxon>
        <taxon>Burkholderiales</taxon>
        <taxon>Comamonadaceae</taxon>
        <taxon>Lampropedia</taxon>
    </lineage>
</organism>
<proteinExistence type="predicted"/>
<dbReference type="InterPro" id="IPR036515">
    <property type="entry name" value="Transposase_17_sf"/>
</dbReference>
<gene>
    <name evidence="3" type="ORF">E9531_15030</name>
</gene>
<protein>
    <submittedName>
        <fullName evidence="3">Transposase</fullName>
    </submittedName>
</protein>
<dbReference type="SMART" id="SM01321">
    <property type="entry name" value="Y1_Tnp"/>
    <property type="match status" value="1"/>
</dbReference>
<dbReference type="OrthoDB" id="9814067at2"/>
<dbReference type="GO" id="GO:0004803">
    <property type="term" value="F:transposase activity"/>
    <property type="evidence" value="ECO:0007669"/>
    <property type="project" value="InterPro"/>
</dbReference>
<dbReference type="RefSeq" id="WP_136574592.1">
    <property type="nucleotide sequence ID" value="NZ_STFG01000023.1"/>
</dbReference>
<dbReference type="PANTHER" id="PTHR34322">
    <property type="entry name" value="TRANSPOSASE, Y1_TNP DOMAIN-CONTAINING"/>
    <property type="match status" value="1"/>
</dbReference>
<evidence type="ECO:0000313" key="4">
    <source>
        <dbReference type="Proteomes" id="UP000308917"/>
    </source>
</evidence>
<accession>A0A4S8EUZ2</accession>
<evidence type="ECO:0000259" key="2">
    <source>
        <dbReference type="SMART" id="SM01321"/>
    </source>
</evidence>
<dbReference type="InterPro" id="IPR002686">
    <property type="entry name" value="Transposase_17"/>
</dbReference>
<sequence length="231" mass="26378">MARLPRLLIPHLPHHVILRSINKQSIFLDAQDYAYFLDTVAQQLKGQPISLHAYVLLDHRIHLLLTPENDVVLSKLMQGIGRHYVRYFNQRYQRFGTLWEGRFRAGPMQPAPYVLAAMTLFDWLPVTEAYSTQPKDYAWSSHRHWSGFEHQKMLTPHPLYWSLADTPFGREAAYQTLVGAGIGSTLRDSIEHSAMGGWLLGSNSFIQETAQHVPRRVGPGKPGRPRKNATS</sequence>
<dbReference type="GO" id="GO:0006313">
    <property type="term" value="P:DNA transposition"/>
    <property type="evidence" value="ECO:0007669"/>
    <property type="project" value="InterPro"/>
</dbReference>
<dbReference type="SUPFAM" id="SSF143422">
    <property type="entry name" value="Transposase IS200-like"/>
    <property type="match status" value="1"/>
</dbReference>
<reference evidence="3 4" key="1">
    <citation type="journal article" date="2015" name="Antonie Van Leeuwenhoek">
        <title>Lampropedia puyangensis sp. nov., isolated from symptomatic bark of Populus ? euramericana canker and emended description of Lampropedia hyalina (Ehrenberg 1832) Lee et al. 2004.</title>
        <authorList>
            <person name="Li Y."/>
            <person name="Wang T."/>
            <person name="Piao C.G."/>
            <person name="Wang L.F."/>
            <person name="Tian G.Z."/>
            <person name="Zhu T.H."/>
            <person name="Guo M.W."/>
        </authorList>
    </citation>
    <scope>NUCLEOTIDE SEQUENCE [LARGE SCALE GENOMIC DNA]</scope>
    <source>
        <strain evidence="3 4">2-bin</strain>
    </source>
</reference>
<name>A0A4S8EUZ2_9BURK</name>
<dbReference type="GO" id="GO:0003677">
    <property type="term" value="F:DNA binding"/>
    <property type="evidence" value="ECO:0007669"/>
    <property type="project" value="InterPro"/>
</dbReference>
<dbReference type="AlphaFoldDB" id="A0A4S8EUZ2"/>
<evidence type="ECO:0000256" key="1">
    <source>
        <dbReference type="SAM" id="MobiDB-lite"/>
    </source>
</evidence>
<dbReference type="EMBL" id="STFG01000023">
    <property type="protein sequence ID" value="THT98110.1"/>
    <property type="molecule type" value="Genomic_DNA"/>
</dbReference>